<evidence type="ECO:0000313" key="1">
    <source>
        <dbReference type="EMBL" id="AHM77643.1"/>
    </source>
</evidence>
<name>W8UPW2_KLEPN</name>
<proteinExistence type="predicted"/>
<accession>W8UPW2</accession>
<dbReference type="KEGG" id="kps:KPNJ2_00863"/>
<sequence>MLLFMGGEIEWQLFISAIGGIYAQYSIFLA</sequence>
<reference evidence="1 2" key="1">
    <citation type="journal article" date="2014" name="Proc. Natl. Acad. Sci. U.S.A.">
        <title>Molecular dissection of the evolution of carbapenem-resistant multilocus sequence type 258 Klebsiella pneumoniae.</title>
        <authorList>
            <person name="Deleo F.R."/>
            <person name="Chen L."/>
            <person name="Porcella S.F."/>
            <person name="Martens C.A."/>
            <person name="Kobayashi S.D."/>
            <person name="Porter A.R."/>
            <person name="Chavda K.D."/>
            <person name="Jacobs M.R."/>
            <person name="Mathema B."/>
            <person name="Olsen R.J."/>
            <person name="Bonomo R.A."/>
            <person name="Musser J.M."/>
            <person name="Kreiswirth B.N."/>
        </authorList>
    </citation>
    <scope>NUCLEOTIDE SEQUENCE [LARGE SCALE GENOMIC DNA]</scope>
    <source>
        <strain evidence="1">30684/NJST258_2</strain>
    </source>
</reference>
<gene>
    <name evidence="1" type="ORF">KPNJ2_00863</name>
</gene>
<dbReference type="HOGENOM" id="CLU_3404025_0_0_6"/>
<evidence type="ECO:0000313" key="2">
    <source>
        <dbReference type="Proteomes" id="UP000019586"/>
    </source>
</evidence>
<protein>
    <submittedName>
        <fullName evidence="1">Uncharacterized protein</fullName>
    </submittedName>
</protein>
<organism evidence="1 2">
    <name type="scientific">Klebsiella pneumoniae 30684/NJST258_2</name>
    <dbReference type="NCBI Taxonomy" id="1420013"/>
    <lineage>
        <taxon>Bacteria</taxon>
        <taxon>Pseudomonadati</taxon>
        <taxon>Pseudomonadota</taxon>
        <taxon>Gammaproteobacteria</taxon>
        <taxon>Enterobacterales</taxon>
        <taxon>Enterobacteriaceae</taxon>
        <taxon>Klebsiella/Raoultella group</taxon>
        <taxon>Klebsiella</taxon>
        <taxon>Klebsiella pneumoniae complex</taxon>
    </lineage>
</organism>
<dbReference type="Proteomes" id="UP000019586">
    <property type="component" value="Chromosome"/>
</dbReference>
<dbReference type="AlphaFoldDB" id="W8UPW2"/>
<dbReference type="EMBL" id="CP006918">
    <property type="protein sequence ID" value="AHM77643.1"/>
    <property type="molecule type" value="Genomic_DNA"/>
</dbReference>